<dbReference type="AlphaFoldDB" id="A0A9D2CBR7"/>
<dbReference type="Gene3D" id="2.60.40.10">
    <property type="entry name" value="Immunoglobulins"/>
    <property type="match status" value="1"/>
</dbReference>
<dbReference type="Proteomes" id="UP000886844">
    <property type="component" value="Unassembled WGS sequence"/>
</dbReference>
<dbReference type="EMBL" id="DXDA01000036">
    <property type="protein sequence ID" value="HIY68657.1"/>
    <property type="molecule type" value="Genomic_DNA"/>
</dbReference>
<name>A0A9D2CBR7_9BACT</name>
<dbReference type="Pfam" id="PF16215">
    <property type="entry name" value="DUF4876"/>
    <property type="match status" value="1"/>
</dbReference>
<accession>A0A9D2CBR7</accession>
<protein>
    <submittedName>
        <fullName evidence="1">DUF4876 domain-containing protein</fullName>
    </submittedName>
</protein>
<comment type="caution">
    <text evidence="1">The sequence shown here is derived from an EMBL/GenBank/DDBJ whole genome shotgun (WGS) entry which is preliminary data.</text>
</comment>
<proteinExistence type="predicted"/>
<sequence length="451" mass="49053">MKKCFTLLVCAALLATACTDEHDDNGGKVRTYDVSVRLVYPEASELAAVEGVEVRMTNGSSGTVTTATTDAAGIAVFNLPEGIYESAATDRRSVEGYTYTLNALKSNVVVSAATWSEGMTVDLELVASRAGQILIKEVYSGGCQKDDGSGTYQYDKYMVVYNNSDQQAEIRNFCVGMAGPYNANASINNYVDGKLFYADAGYTPTICAYWYLAKELVLEPYASASIVLCGAIDHTVTYRNSVDLSRADYCTYDPEVFSNTLYYPAPAESIPAENYLKAVFFGKGTAWPVSIVGPAMFIFSTGDEDPAAWGLKTENRYYFPGKENNDVYGCAKIPNDWILDAVEIYGSDNVTESLPRFTTALDAGYAVLTNKQGYSIYRNVDQEATEALSENAGKIVYGYTLGTLDYKGAQSTDPSGIDAEASIRNGARILYLDTNNSSNDFHQRAKASLKE</sequence>
<evidence type="ECO:0000313" key="2">
    <source>
        <dbReference type="Proteomes" id="UP000886844"/>
    </source>
</evidence>
<organism evidence="1 2">
    <name type="scientific">Candidatus Alistipes intestinigallinarum</name>
    <dbReference type="NCBI Taxonomy" id="2838440"/>
    <lineage>
        <taxon>Bacteria</taxon>
        <taxon>Pseudomonadati</taxon>
        <taxon>Bacteroidota</taxon>
        <taxon>Bacteroidia</taxon>
        <taxon>Bacteroidales</taxon>
        <taxon>Rikenellaceae</taxon>
        <taxon>Alistipes</taxon>
    </lineage>
</organism>
<dbReference type="InterPro" id="IPR032627">
    <property type="entry name" value="DUF4876"/>
</dbReference>
<reference evidence="1" key="1">
    <citation type="journal article" date="2021" name="PeerJ">
        <title>Extensive microbial diversity within the chicken gut microbiome revealed by metagenomics and culture.</title>
        <authorList>
            <person name="Gilroy R."/>
            <person name="Ravi A."/>
            <person name="Getino M."/>
            <person name="Pursley I."/>
            <person name="Horton D.L."/>
            <person name="Alikhan N.F."/>
            <person name="Baker D."/>
            <person name="Gharbi K."/>
            <person name="Hall N."/>
            <person name="Watson M."/>
            <person name="Adriaenssens E.M."/>
            <person name="Foster-Nyarko E."/>
            <person name="Jarju S."/>
            <person name="Secka A."/>
            <person name="Antonio M."/>
            <person name="Oren A."/>
            <person name="Chaudhuri R.R."/>
            <person name="La Ragione R."/>
            <person name="Hildebrand F."/>
            <person name="Pallen M.J."/>
        </authorList>
    </citation>
    <scope>NUCLEOTIDE SEQUENCE</scope>
    <source>
        <strain evidence="1">5134</strain>
    </source>
</reference>
<gene>
    <name evidence="1" type="ORF">H9828_04495</name>
</gene>
<evidence type="ECO:0000313" key="1">
    <source>
        <dbReference type="EMBL" id="HIY68657.1"/>
    </source>
</evidence>
<dbReference type="InterPro" id="IPR013783">
    <property type="entry name" value="Ig-like_fold"/>
</dbReference>
<reference evidence="1" key="2">
    <citation type="submission" date="2021-04" db="EMBL/GenBank/DDBJ databases">
        <authorList>
            <person name="Gilroy R."/>
        </authorList>
    </citation>
    <scope>NUCLEOTIDE SEQUENCE</scope>
    <source>
        <strain evidence="1">5134</strain>
    </source>
</reference>
<dbReference type="PROSITE" id="PS51257">
    <property type="entry name" value="PROKAR_LIPOPROTEIN"/>
    <property type="match status" value="1"/>
</dbReference>